<keyword evidence="1" id="KW-0175">Coiled coil</keyword>
<comment type="caution">
    <text evidence="3">The sequence shown here is derived from an EMBL/GenBank/DDBJ whole genome shotgun (WGS) entry which is preliminary data.</text>
</comment>
<accession>A0A9W7SUW0</accession>
<evidence type="ECO:0000256" key="1">
    <source>
        <dbReference type="SAM" id="Coils"/>
    </source>
</evidence>
<evidence type="ECO:0000313" key="3">
    <source>
        <dbReference type="EMBL" id="KAH9831287.1"/>
    </source>
</evidence>
<keyword evidence="4" id="KW-1185">Reference proteome</keyword>
<name>A0A9W7SUW0_9PEZI</name>
<dbReference type="AlphaFoldDB" id="A0A9W7SUW0"/>
<reference evidence="3 4" key="1">
    <citation type="journal article" date="2018" name="IMA Fungus">
        <title>IMA Genome-F 10: Nine draft genome sequences of Claviceps purpurea s.lat., including C. arundinis, C. humidiphila, and C. cf. spartinae, pseudomolecules for the pitch canker pathogen Fusarium circinatum, draft genome of Davidsoniella eucalypti, Grosmannia galeiformis, Quambalaria eucalypti, and Teratosphaeria destructans.</title>
        <authorList>
            <person name="Wingfield B.D."/>
            <person name="Liu M."/>
            <person name="Nguyen H.D."/>
            <person name="Lane F.A."/>
            <person name="Morgan S.W."/>
            <person name="De Vos L."/>
            <person name="Wilken P.M."/>
            <person name="Duong T.A."/>
            <person name="Aylward J."/>
            <person name="Coetzee M.P."/>
            <person name="Dadej K."/>
            <person name="De Beer Z.W."/>
            <person name="Findlay W."/>
            <person name="Havenga M."/>
            <person name="Kolarik M."/>
            <person name="Menzies J.G."/>
            <person name="Naidoo K."/>
            <person name="Pochopski O."/>
            <person name="Shoukouhi P."/>
            <person name="Santana Q.C."/>
            <person name="Seifert K.A."/>
            <person name="Soal N."/>
            <person name="Steenkamp E.T."/>
            <person name="Tatham C.T."/>
            <person name="van der Nest M.A."/>
            <person name="Wingfield M.J."/>
        </authorList>
    </citation>
    <scope>NUCLEOTIDE SEQUENCE [LARGE SCALE GENOMIC DNA]</scope>
    <source>
        <strain evidence="3">CMW44962</strain>
    </source>
</reference>
<protein>
    <submittedName>
        <fullName evidence="3">Involucrin repeat protein</fullName>
    </submittedName>
</protein>
<sequence>MESQENSSTSRPGRPDTDHSSNGGFMAHFRRFVRGPSDAERGDTDPPVSQLERDMERIEKHNELDMKCEKLRAKNSELVARLGKCHAHIDELIKREQEASAEVTHLERTCRKLDESASAQILDLTQQNDKFQNDCHEAQRAHQAVESENVQLRRQLMMLKSRISTHSKHDEQMADEEIASWADRIFYSIQDFAVGVLKGVQFGKIPADVGDIVRAKRKSDLDRLPPQTRRFLPAYAHIPERVGKSHKTSMVVMVVSAILVEHFQPPLLLGKPICAPLQAAQAFASTLKDLDESEFKQWLLQTRKLLMNADRSTMEKADAAVVDHTVLAIGRAFGGALTVLSNPAHEVKLRKVVSVALELFRALLVAKASFRVFMIPVIRADGNLESFSPVTMSAINSAEDEVSLGGDL</sequence>
<reference evidence="3 4" key="2">
    <citation type="journal article" date="2021" name="Curr. Genet.">
        <title>Genetic response to nitrogen starvation in the aggressive Eucalyptus foliar pathogen Teratosphaeria destructans.</title>
        <authorList>
            <person name="Havenga M."/>
            <person name="Wingfield B.D."/>
            <person name="Wingfield M.J."/>
            <person name="Dreyer L.L."/>
            <person name="Roets F."/>
            <person name="Aylward J."/>
        </authorList>
    </citation>
    <scope>NUCLEOTIDE SEQUENCE [LARGE SCALE GENOMIC DNA]</scope>
    <source>
        <strain evidence="3">CMW44962</strain>
    </source>
</reference>
<gene>
    <name evidence="3" type="ORF">Tdes44962_MAKER08958</name>
</gene>
<dbReference type="EMBL" id="RIBY02001213">
    <property type="protein sequence ID" value="KAH9831287.1"/>
    <property type="molecule type" value="Genomic_DNA"/>
</dbReference>
<organism evidence="3 4">
    <name type="scientific">Teratosphaeria destructans</name>
    <dbReference type="NCBI Taxonomy" id="418781"/>
    <lineage>
        <taxon>Eukaryota</taxon>
        <taxon>Fungi</taxon>
        <taxon>Dikarya</taxon>
        <taxon>Ascomycota</taxon>
        <taxon>Pezizomycotina</taxon>
        <taxon>Dothideomycetes</taxon>
        <taxon>Dothideomycetidae</taxon>
        <taxon>Mycosphaerellales</taxon>
        <taxon>Teratosphaeriaceae</taxon>
        <taxon>Teratosphaeria</taxon>
    </lineage>
</organism>
<evidence type="ECO:0000313" key="4">
    <source>
        <dbReference type="Proteomes" id="UP001138500"/>
    </source>
</evidence>
<feature type="coiled-coil region" evidence="1">
    <location>
        <begin position="61"/>
        <end position="162"/>
    </location>
</feature>
<feature type="compositionally biased region" description="Polar residues" evidence="2">
    <location>
        <begin position="1"/>
        <end position="11"/>
    </location>
</feature>
<feature type="region of interest" description="Disordered" evidence="2">
    <location>
        <begin position="1"/>
        <end position="50"/>
    </location>
</feature>
<dbReference type="Proteomes" id="UP001138500">
    <property type="component" value="Unassembled WGS sequence"/>
</dbReference>
<proteinExistence type="predicted"/>
<dbReference type="OrthoDB" id="5328813at2759"/>
<evidence type="ECO:0000256" key="2">
    <source>
        <dbReference type="SAM" id="MobiDB-lite"/>
    </source>
</evidence>